<protein>
    <submittedName>
        <fullName evidence="1">Uncharacterized protein</fullName>
    </submittedName>
</protein>
<gene>
    <name evidence="1" type="ORF">BDN72DRAFT_845102</name>
</gene>
<evidence type="ECO:0000313" key="1">
    <source>
        <dbReference type="EMBL" id="TFK65796.1"/>
    </source>
</evidence>
<organism evidence="1 2">
    <name type="scientific">Pluteus cervinus</name>
    <dbReference type="NCBI Taxonomy" id="181527"/>
    <lineage>
        <taxon>Eukaryota</taxon>
        <taxon>Fungi</taxon>
        <taxon>Dikarya</taxon>
        <taxon>Basidiomycota</taxon>
        <taxon>Agaricomycotina</taxon>
        <taxon>Agaricomycetes</taxon>
        <taxon>Agaricomycetidae</taxon>
        <taxon>Agaricales</taxon>
        <taxon>Pluteineae</taxon>
        <taxon>Pluteaceae</taxon>
        <taxon>Pluteus</taxon>
    </lineage>
</organism>
<sequence length="381" mass="42660">MQPEIPANQRHHRFFIAEDFITLKNIGQTGTDPEYFAPLVQGISVVDLERFLAILFPTEYGQHDATSFDEWASILKVAHHWEFESIFKLALENIEPISSPVDKVVIGKTYNIPEWAAEARVLLCRRDEPITLEEASRMGMEEVVNISQTRHHIRSSEIRSGIQDSAIRSLLSGEQADKESDKVVEITLPPQADPSQAAHFGLMTASGQPMVDDAPIVRKDPRICRSLELRAQLRVLKNQLAALKGLGTASSGQECEDVETQIDNLEEEELELFTGVHPIQGPTDFNGNWKATESLSITRTSITESCVQSMLTRYLHPEATVWTLCIDFPQFNTRKRPQQIALNVLDRYGLSYTTNATTGAITVPIPSRLMESGKLAPTWPL</sequence>
<dbReference type="Proteomes" id="UP000308600">
    <property type="component" value="Unassembled WGS sequence"/>
</dbReference>
<name>A0ACD3AJ96_9AGAR</name>
<evidence type="ECO:0000313" key="2">
    <source>
        <dbReference type="Proteomes" id="UP000308600"/>
    </source>
</evidence>
<dbReference type="EMBL" id="ML208425">
    <property type="protein sequence ID" value="TFK65796.1"/>
    <property type="molecule type" value="Genomic_DNA"/>
</dbReference>
<accession>A0ACD3AJ96</accession>
<proteinExistence type="predicted"/>
<keyword evidence="2" id="KW-1185">Reference proteome</keyword>
<reference evidence="1 2" key="1">
    <citation type="journal article" date="2019" name="Nat. Ecol. Evol.">
        <title>Megaphylogeny resolves global patterns of mushroom evolution.</title>
        <authorList>
            <person name="Varga T."/>
            <person name="Krizsan K."/>
            <person name="Foldi C."/>
            <person name="Dima B."/>
            <person name="Sanchez-Garcia M."/>
            <person name="Sanchez-Ramirez S."/>
            <person name="Szollosi G.J."/>
            <person name="Szarkandi J.G."/>
            <person name="Papp V."/>
            <person name="Albert L."/>
            <person name="Andreopoulos W."/>
            <person name="Angelini C."/>
            <person name="Antonin V."/>
            <person name="Barry K.W."/>
            <person name="Bougher N.L."/>
            <person name="Buchanan P."/>
            <person name="Buyck B."/>
            <person name="Bense V."/>
            <person name="Catcheside P."/>
            <person name="Chovatia M."/>
            <person name="Cooper J."/>
            <person name="Damon W."/>
            <person name="Desjardin D."/>
            <person name="Finy P."/>
            <person name="Geml J."/>
            <person name="Haridas S."/>
            <person name="Hughes K."/>
            <person name="Justo A."/>
            <person name="Karasinski D."/>
            <person name="Kautmanova I."/>
            <person name="Kiss B."/>
            <person name="Kocsube S."/>
            <person name="Kotiranta H."/>
            <person name="LaButti K.M."/>
            <person name="Lechner B.E."/>
            <person name="Liimatainen K."/>
            <person name="Lipzen A."/>
            <person name="Lukacs Z."/>
            <person name="Mihaltcheva S."/>
            <person name="Morgado L.N."/>
            <person name="Niskanen T."/>
            <person name="Noordeloos M.E."/>
            <person name="Ohm R.A."/>
            <person name="Ortiz-Santana B."/>
            <person name="Ovrebo C."/>
            <person name="Racz N."/>
            <person name="Riley R."/>
            <person name="Savchenko A."/>
            <person name="Shiryaev A."/>
            <person name="Soop K."/>
            <person name="Spirin V."/>
            <person name="Szebenyi C."/>
            <person name="Tomsovsky M."/>
            <person name="Tulloss R.E."/>
            <person name="Uehling J."/>
            <person name="Grigoriev I.V."/>
            <person name="Vagvolgyi C."/>
            <person name="Papp T."/>
            <person name="Martin F.M."/>
            <person name="Miettinen O."/>
            <person name="Hibbett D.S."/>
            <person name="Nagy L.G."/>
        </authorList>
    </citation>
    <scope>NUCLEOTIDE SEQUENCE [LARGE SCALE GENOMIC DNA]</scope>
    <source>
        <strain evidence="1 2">NL-1719</strain>
    </source>
</reference>